<name>A0A3D9SLW2_9ACTN</name>
<proteinExistence type="predicted"/>
<organism evidence="1 2">
    <name type="scientific">Thermomonospora umbrina</name>
    <dbReference type="NCBI Taxonomy" id="111806"/>
    <lineage>
        <taxon>Bacteria</taxon>
        <taxon>Bacillati</taxon>
        <taxon>Actinomycetota</taxon>
        <taxon>Actinomycetes</taxon>
        <taxon>Streptosporangiales</taxon>
        <taxon>Thermomonosporaceae</taxon>
        <taxon>Thermomonospora</taxon>
    </lineage>
</organism>
<evidence type="ECO:0000313" key="2">
    <source>
        <dbReference type="Proteomes" id="UP000256661"/>
    </source>
</evidence>
<dbReference type="OrthoDB" id="3697537at2"/>
<dbReference type="Proteomes" id="UP000256661">
    <property type="component" value="Unassembled WGS sequence"/>
</dbReference>
<dbReference type="EMBL" id="QTTT01000001">
    <property type="protein sequence ID" value="REE96912.1"/>
    <property type="molecule type" value="Genomic_DNA"/>
</dbReference>
<evidence type="ECO:0000313" key="1">
    <source>
        <dbReference type="EMBL" id="REE96912.1"/>
    </source>
</evidence>
<accession>A0A3D9SLW2</accession>
<comment type="caution">
    <text evidence="1">The sequence shown here is derived from an EMBL/GenBank/DDBJ whole genome shotgun (WGS) entry which is preliminary data.</text>
</comment>
<dbReference type="AlphaFoldDB" id="A0A3D9SLW2"/>
<reference evidence="1 2" key="1">
    <citation type="submission" date="2018-08" db="EMBL/GenBank/DDBJ databases">
        <title>Sequencing the genomes of 1000 actinobacteria strains.</title>
        <authorList>
            <person name="Klenk H.-P."/>
        </authorList>
    </citation>
    <scope>NUCLEOTIDE SEQUENCE [LARGE SCALE GENOMIC DNA]</scope>
    <source>
        <strain evidence="1 2">DSM 43927</strain>
    </source>
</reference>
<dbReference type="NCBIfam" id="NF033521">
    <property type="entry name" value="lasso_leader_L3"/>
    <property type="match status" value="1"/>
</dbReference>
<dbReference type="RefSeq" id="WP_116022488.1">
    <property type="nucleotide sequence ID" value="NZ_QTTT01000001.1"/>
</dbReference>
<keyword evidence="2" id="KW-1185">Reference proteome</keyword>
<protein>
    <recommendedName>
        <fullName evidence="3">Lasso RiPP family leader peptide-containing protein</fullName>
    </recommendedName>
</protein>
<sequence>MEETTIYEPPTLTEVGDFTEVTLGRPNWGFDGQLTCRVIDCG</sequence>
<gene>
    <name evidence="1" type="ORF">DFJ69_2365</name>
</gene>
<evidence type="ECO:0008006" key="3">
    <source>
        <dbReference type="Google" id="ProtNLM"/>
    </source>
</evidence>